<feature type="chain" id="PRO_5003557590" evidence="1">
    <location>
        <begin position="20"/>
        <end position="450"/>
    </location>
</feature>
<dbReference type="EMBL" id="CM001403">
    <property type="protein sequence ID" value="EHQ29962.1"/>
    <property type="molecule type" value="Genomic_DNA"/>
</dbReference>
<dbReference type="InterPro" id="IPR029058">
    <property type="entry name" value="AB_hydrolase_fold"/>
</dbReference>
<dbReference type="HOGENOM" id="CLU_608089_0_0_10"/>
<dbReference type="Gene3D" id="3.10.450.590">
    <property type="match status" value="1"/>
</dbReference>
<dbReference type="Gene3D" id="3.40.50.1820">
    <property type="entry name" value="alpha/beta hydrolase"/>
    <property type="match status" value="1"/>
</dbReference>
<dbReference type="eggNOG" id="COG1073">
    <property type="taxonomic scope" value="Bacteria"/>
</dbReference>
<dbReference type="AlphaFoldDB" id="H1Y9F7"/>
<name>H1Y9F7_9SPHI</name>
<reference evidence="4" key="1">
    <citation type="submission" date="2011-09" db="EMBL/GenBank/DDBJ databases">
        <title>The permanent draft genome of Mucilaginibacter paludis DSM 18603.</title>
        <authorList>
            <consortium name="US DOE Joint Genome Institute (JGI-PGF)"/>
            <person name="Lucas S."/>
            <person name="Han J."/>
            <person name="Lapidus A."/>
            <person name="Bruce D."/>
            <person name="Goodwin L."/>
            <person name="Pitluck S."/>
            <person name="Peters L."/>
            <person name="Kyrpides N."/>
            <person name="Mavromatis K."/>
            <person name="Ivanova N."/>
            <person name="Mikhailova N."/>
            <person name="Held B."/>
            <person name="Detter J.C."/>
            <person name="Tapia R."/>
            <person name="Han C."/>
            <person name="Land M."/>
            <person name="Hauser L."/>
            <person name="Markowitz V."/>
            <person name="Cheng J.-F."/>
            <person name="Hugenholtz P."/>
            <person name="Woyke T."/>
            <person name="Wu D."/>
            <person name="Tindall B."/>
            <person name="Brambilla E."/>
            <person name="Klenk H.-P."/>
            <person name="Eisen J.A."/>
        </authorList>
    </citation>
    <scope>NUCLEOTIDE SEQUENCE [LARGE SCALE GENOMIC DNA]</scope>
    <source>
        <strain evidence="4">DSM 18603</strain>
    </source>
</reference>
<dbReference type="Pfam" id="PF13026">
    <property type="entry name" value="DUF3887"/>
    <property type="match status" value="1"/>
</dbReference>
<sequence>MIKSAFYFFLFFIATASYAQTEQPNYKTAIAKFKQYYNNKQPDSLFNTFAPAVKTGLPLDKTKDLFTQMQAQLGPLKQTTFIKYIQTAGVYKADYEKETLLINLSLNKANQIDGIYFNQYKPETATAAAATEKPKATEAAAIPAVAAAELPAMDASLTESPITLKTLGGTLSGTLTMPKNLTGKIPVVLIIAGSGPTDRNCNSTQGMHTNTYFYIAEALGKAGIATLRYDKRGVGQSTSSAKEIDTKFTDMVDDASGLLSMLKEDQRFSKFIIMGHSEGSLIGMITAYSEPINALISVAGPGVPADQTLIEQMKSQPPAVSQEFKNIIDSLKKGKKTPRVDPSLYFIARPSIQPYLMSWIPYDPARIIKKIKTPILIIQGTTDLQVGVADAEKLKKAKSEAVLKIIDGMNHILKAAPADKDKNKATYNDPSLPLKPEFVTDVVDFIKGLK</sequence>
<accession>H1Y9F7</accession>
<evidence type="ECO:0000313" key="4">
    <source>
        <dbReference type="EMBL" id="EHQ29962.1"/>
    </source>
</evidence>
<dbReference type="SUPFAM" id="SSF53474">
    <property type="entry name" value="alpha/beta-Hydrolases"/>
    <property type="match status" value="1"/>
</dbReference>
<keyword evidence="1" id="KW-0732">Signal</keyword>
<evidence type="ECO:0000313" key="5">
    <source>
        <dbReference type="Proteomes" id="UP000002774"/>
    </source>
</evidence>
<feature type="signal peptide" evidence="1">
    <location>
        <begin position="1"/>
        <end position="19"/>
    </location>
</feature>
<dbReference type="PANTHER" id="PTHR43265">
    <property type="entry name" value="ESTERASE ESTD"/>
    <property type="match status" value="1"/>
</dbReference>
<keyword evidence="4" id="KW-0378">Hydrolase</keyword>
<evidence type="ECO:0000259" key="2">
    <source>
        <dbReference type="Pfam" id="PF12146"/>
    </source>
</evidence>
<feature type="domain" description="DUF3887" evidence="3">
    <location>
        <begin position="32"/>
        <end position="114"/>
    </location>
</feature>
<dbReference type="GO" id="GO:0052689">
    <property type="term" value="F:carboxylic ester hydrolase activity"/>
    <property type="evidence" value="ECO:0007669"/>
    <property type="project" value="TreeGrafter"/>
</dbReference>
<evidence type="ECO:0000259" key="3">
    <source>
        <dbReference type="Pfam" id="PF13026"/>
    </source>
</evidence>
<dbReference type="RefSeq" id="WP_008511460.1">
    <property type="nucleotide sequence ID" value="NZ_CM001403.1"/>
</dbReference>
<dbReference type="STRING" id="714943.Mucpa_5897"/>
<dbReference type="Pfam" id="PF12146">
    <property type="entry name" value="Hydrolase_4"/>
    <property type="match status" value="1"/>
</dbReference>
<protein>
    <submittedName>
        <fullName evidence="4">Alpha/beta hydrolase fold containing protein</fullName>
    </submittedName>
</protein>
<dbReference type="PANTHER" id="PTHR43265:SF1">
    <property type="entry name" value="ESTERASE ESTD"/>
    <property type="match status" value="1"/>
</dbReference>
<gene>
    <name evidence="4" type="ORF">Mucpa_5897</name>
</gene>
<dbReference type="Proteomes" id="UP000002774">
    <property type="component" value="Chromosome"/>
</dbReference>
<proteinExistence type="predicted"/>
<evidence type="ECO:0000256" key="1">
    <source>
        <dbReference type="SAM" id="SignalP"/>
    </source>
</evidence>
<dbReference type="OrthoDB" id="9809549at2"/>
<dbReference type="InterPro" id="IPR022742">
    <property type="entry name" value="Hydrolase_4"/>
</dbReference>
<feature type="domain" description="Serine aminopeptidase S33" evidence="2">
    <location>
        <begin position="206"/>
        <end position="300"/>
    </location>
</feature>
<keyword evidence="5" id="KW-1185">Reference proteome</keyword>
<dbReference type="InterPro" id="IPR053145">
    <property type="entry name" value="AB_hydrolase_Est10"/>
</dbReference>
<dbReference type="InterPro" id="IPR024981">
    <property type="entry name" value="DUF3887"/>
</dbReference>
<organism evidence="4 5">
    <name type="scientific">Mucilaginibacter paludis DSM 18603</name>
    <dbReference type="NCBI Taxonomy" id="714943"/>
    <lineage>
        <taxon>Bacteria</taxon>
        <taxon>Pseudomonadati</taxon>
        <taxon>Bacteroidota</taxon>
        <taxon>Sphingobacteriia</taxon>
        <taxon>Sphingobacteriales</taxon>
        <taxon>Sphingobacteriaceae</taxon>
        <taxon>Mucilaginibacter</taxon>
    </lineage>
</organism>